<dbReference type="RefSeq" id="WP_179389507.1">
    <property type="nucleotide sequence ID" value="NZ_JACBYQ010000002.1"/>
</dbReference>
<keyword evidence="1" id="KW-0732">Signal</keyword>
<evidence type="ECO:0000259" key="2">
    <source>
        <dbReference type="Pfam" id="PF00496"/>
    </source>
</evidence>
<dbReference type="EMBL" id="JACBYQ010000002">
    <property type="protein sequence ID" value="NYE95767.1"/>
    <property type="molecule type" value="Genomic_DNA"/>
</dbReference>
<sequence>MNKNLKLGGVVVVASALLLTACSGGGNSGGGPSSAGAETAGADVNKLISINAQPVDNLKQGGTFTLPVGNLGPDFSPFNQNGNNTDNILMLGPVNVAATTGCWLLEANGTPKLNKDFCESFDSKIDGTKQTITIKINDKAVWNNGTPIAADTFINSWKQLSGTIKENNIVTPGAWENIANVVQGATPKDVVVTMKQPTYPLSDLFAGLVNPAINTTKIFNDGFVDNLHPEWMAGPFKVDKYDPAAKTVSMVPNDKWWGEKPVLSSIVFRQMESAATIAAFKNKEIDIAGGRTINAFNQLKGTPDSEVRTGQRLFGGGLNINAAMAPMNDVTVRQAILTAVNRQEIAKVRYNGLNWTETPPGSQMLMPFSPYYQDNYPVKTTGADAAKKVFTDAGYTVGSDGKVVKDGKKVSFKITNFGDDPTALATVQTLQKQLQDAGMDVTIDQKGDNDFGKVVGERTFQMTMSGYSMGADATSAVKQYYDSKNGEFGVGDAAIDARIAKVSSIADDAERNKAAMDIEKDFMAKYFVPGIAFNGPDIFYVRTGLANYGASLFQTIDWSTVGFQK</sequence>
<dbReference type="GO" id="GO:1904680">
    <property type="term" value="F:peptide transmembrane transporter activity"/>
    <property type="evidence" value="ECO:0007669"/>
    <property type="project" value="TreeGrafter"/>
</dbReference>
<dbReference type="InterPro" id="IPR030678">
    <property type="entry name" value="Peptide/Ni-bd"/>
</dbReference>
<proteinExistence type="predicted"/>
<dbReference type="SUPFAM" id="SSF53850">
    <property type="entry name" value="Periplasmic binding protein-like II"/>
    <property type="match status" value="1"/>
</dbReference>
<evidence type="ECO:0000256" key="1">
    <source>
        <dbReference type="SAM" id="SignalP"/>
    </source>
</evidence>
<dbReference type="PIRSF" id="PIRSF002741">
    <property type="entry name" value="MppA"/>
    <property type="match status" value="1"/>
</dbReference>
<evidence type="ECO:0000313" key="4">
    <source>
        <dbReference type="Proteomes" id="UP000521748"/>
    </source>
</evidence>
<dbReference type="Pfam" id="PF00496">
    <property type="entry name" value="SBP_bac_5"/>
    <property type="match status" value="1"/>
</dbReference>
<dbReference type="PANTHER" id="PTHR30290">
    <property type="entry name" value="PERIPLASMIC BINDING COMPONENT OF ABC TRANSPORTER"/>
    <property type="match status" value="1"/>
</dbReference>
<dbReference type="PROSITE" id="PS51257">
    <property type="entry name" value="PROKAR_LIPOPROTEIN"/>
    <property type="match status" value="1"/>
</dbReference>
<accession>A0A7Y9S8W9</accession>
<feature type="domain" description="Solute-binding protein family 5" evidence="2">
    <location>
        <begin position="124"/>
        <end position="485"/>
    </location>
</feature>
<keyword evidence="4" id="KW-1185">Reference proteome</keyword>
<dbReference type="InterPro" id="IPR000914">
    <property type="entry name" value="SBP_5_dom"/>
</dbReference>
<evidence type="ECO:0000313" key="3">
    <source>
        <dbReference type="EMBL" id="NYE95767.1"/>
    </source>
</evidence>
<dbReference type="CDD" id="cd08501">
    <property type="entry name" value="PBP2_Lpqw"/>
    <property type="match status" value="1"/>
</dbReference>
<dbReference type="GO" id="GO:0042597">
    <property type="term" value="C:periplasmic space"/>
    <property type="evidence" value="ECO:0007669"/>
    <property type="project" value="UniProtKB-ARBA"/>
</dbReference>
<name>A0A7Y9S8W9_9MICC</name>
<gene>
    <name evidence="3" type="ORF">FHU41_002017</name>
</gene>
<dbReference type="GO" id="GO:0015833">
    <property type="term" value="P:peptide transport"/>
    <property type="evidence" value="ECO:0007669"/>
    <property type="project" value="TreeGrafter"/>
</dbReference>
<organism evidence="3 4">
    <name type="scientific">Psychromicrobium silvestre</name>
    <dbReference type="NCBI Taxonomy" id="1645614"/>
    <lineage>
        <taxon>Bacteria</taxon>
        <taxon>Bacillati</taxon>
        <taxon>Actinomycetota</taxon>
        <taxon>Actinomycetes</taxon>
        <taxon>Micrococcales</taxon>
        <taxon>Micrococcaceae</taxon>
        <taxon>Psychromicrobium</taxon>
    </lineage>
</organism>
<protein>
    <submittedName>
        <fullName evidence="3">Peptide/nickel transport system substrate-binding protein</fullName>
    </submittedName>
</protein>
<comment type="caution">
    <text evidence="3">The sequence shown here is derived from an EMBL/GenBank/DDBJ whole genome shotgun (WGS) entry which is preliminary data.</text>
</comment>
<dbReference type="Gene3D" id="3.40.190.10">
    <property type="entry name" value="Periplasmic binding protein-like II"/>
    <property type="match status" value="1"/>
</dbReference>
<dbReference type="Proteomes" id="UP000521748">
    <property type="component" value="Unassembled WGS sequence"/>
</dbReference>
<dbReference type="AlphaFoldDB" id="A0A7Y9S8W9"/>
<feature type="chain" id="PRO_5039599167" evidence="1">
    <location>
        <begin position="22"/>
        <end position="565"/>
    </location>
</feature>
<dbReference type="InterPro" id="IPR039424">
    <property type="entry name" value="SBP_5"/>
</dbReference>
<dbReference type="PANTHER" id="PTHR30290:SF65">
    <property type="entry name" value="MONOACYL PHOSPHATIDYLINOSITOL TETRAMANNOSIDE-BINDING PROTEIN LPQW-RELATED"/>
    <property type="match status" value="1"/>
</dbReference>
<reference evidence="3 4" key="1">
    <citation type="submission" date="2020-07" db="EMBL/GenBank/DDBJ databases">
        <title>Sequencing the genomes of 1000 actinobacteria strains.</title>
        <authorList>
            <person name="Klenk H.-P."/>
        </authorList>
    </citation>
    <scope>NUCLEOTIDE SEQUENCE [LARGE SCALE GENOMIC DNA]</scope>
    <source>
        <strain evidence="3 4">DSM 102047</strain>
    </source>
</reference>
<dbReference type="Gene3D" id="3.10.105.10">
    <property type="entry name" value="Dipeptide-binding Protein, Domain 3"/>
    <property type="match status" value="1"/>
</dbReference>
<dbReference type="GO" id="GO:0043190">
    <property type="term" value="C:ATP-binding cassette (ABC) transporter complex"/>
    <property type="evidence" value="ECO:0007669"/>
    <property type="project" value="InterPro"/>
</dbReference>
<dbReference type="Gene3D" id="3.90.76.10">
    <property type="entry name" value="Dipeptide-binding Protein, Domain 1"/>
    <property type="match status" value="1"/>
</dbReference>
<feature type="signal peptide" evidence="1">
    <location>
        <begin position="1"/>
        <end position="21"/>
    </location>
</feature>